<proteinExistence type="predicted"/>
<evidence type="ECO:0000313" key="1">
    <source>
        <dbReference type="EMBL" id="QIE56285.1"/>
    </source>
</evidence>
<reference evidence="1 2" key="1">
    <citation type="submission" date="2020-02" db="EMBL/GenBank/DDBJ databases">
        <title>complete genome sequence of Rhodobacteraceae bacterium.</title>
        <authorList>
            <person name="Park J."/>
            <person name="Kim Y.-S."/>
            <person name="Kim K.-H."/>
        </authorList>
    </citation>
    <scope>NUCLEOTIDE SEQUENCE [LARGE SCALE GENOMIC DNA]</scope>
    <source>
        <strain evidence="1 2">RR4-56</strain>
    </source>
</reference>
<dbReference type="InterPro" id="IPR008921">
    <property type="entry name" value="DNA_pol3_clamp-load_cplx_C"/>
</dbReference>
<evidence type="ECO:0000313" key="2">
    <source>
        <dbReference type="Proteomes" id="UP000503336"/>
    </source>
</evidence>
<organism evidence="1 2">
    <name type="scientific">Pikeienuella piscinae</name>
    <dbReference type="NCBI Taxonomy" id="2748098"/>
    <lineage>
        <taxon>Bacteria</taxon>
        <taxon>Pseudomonadati</taxon>
        <taxon>Pseudomonadota</taxon>
        <taxon>Alphaproteobacteria</taxon>
        <taxon>Rhodobacterales</taxon>
        <taxon>Paracoccaceae</taxon>
        <taxon>Pikeienuella</taxon>
    </lineage>
</organism>
<dbReference type="Proteomes" id="UP000503336">
    <property type="component" value="Chromosome"/>
</dbReference>
<protein>
    <recommendedName>
        <fullName evidence="3">DNA polymerase III subunit delta</fullName>
    </recommendedName>
</protein>
<dbReference type="GO" id="GO:0006260">
    <property type="term" value="P:DNA replication"/>
    <property type="evidence" value="ECO:0007669"/>
    <property type="project" value="InterPro"/>
</dbReference>
<gene>
    <name evidence="1" type="ORF">G5B40_12925</name>
</gene>
<dbReference type="KEGG" id="hdh:G5B40_12925"/>
<dbReference type="SUPFAM" id="SSF48019">
    <property type="entry name" value="post-AAA+ oligomerization domain-like"/>
    <property type="match status" value="1"/>
</dbReference>
<dbReference type="RefSeq" id="WP_165099320.1">
    <property type="nucleotide sequence ID" value="NZ_CP049056.1"/>
</dbReference>
<evidence type="ECO:0008006" key="3">
    <source>
        <dbReference type="Google" id="ProtNLM"/>
    </source>
</evidence>
<dbReference type="GO" id="GO:0003677">
    <property type="term" value="F:DNA binding"/>
    <property type="evidence" value="ECO:0007669"/>
    <property type="project" value="InterPro"/>
</dbReference>
<keyword evidence="2" id="KW-1185">Reference proteome</keyword>
<name>A0A7L5BWL3_9RHOB</name>
<dbReference type="AlphaFoldDB" id="A0A7L5BWL3"/>
<sequence length="276" mass="28792">MLSDAMKAQGFFEGPQVVTIEDASDSQCAIVGGALSEAAVDDAFLIVTSGSLPKRSKLRTLFESARNAAAAAIYADRIDIVDVQRMIADQNGPEASADAVQAIQAFGESSGAGAMRELIERLALYRLGDGGVIEAADVALCAGGAGATDLDGAIDAVVLGRSGELGARLRRLEAQGVSAPRIAMVLSFRIKQLHNIISSGGAADAAIAKLRPPVYGDRRATLVAATRLWSPGWIEGALRLSLELEDALRGARDVSGFAIVERCFLKLALTVKRAKG</sequence>
<accession>A0A7L5BWL3</accession>
<dbReference type="EMBL" id="CP049056">
    <property type="protein sequence ID" value="QIE56285.1"/>
    <property type="molecule type" value="Genomic_DNA"/>
</dbReference>
<dbReference type="Gene3D" id="1.20.272.10">
    <property type="match status" value="1"/>
</dbReference>